<dbReference type="HOGENOM" id="CLU_041141_5_2_9"/>
<protein>
    <submittedName>
        <fullName evidence="4">Transcriptional regulator</fullName>
    </submittedName>
</protein>
<dbReference type="InterPro" id="IPR057727">
    <property type="entry name" value="WCX_dom"/>
</dbReference>
<dbReference type="Gene3D" id="1.10.10.10">
    <property type="entry name" value="Winged helix-like DNA-binding domain superfamily/Winged helix DNA-binding domain"/>
    <property type="match status" value="1"/>
</dbReference>
<dbReference type="eggNOG" id="COG2378">
    <property type="taxonomic scope" value="Bacteria"/>
</dbReference>
<dbReference type="STRING" id="1408254.T458_00090"/>
<dbReference type="PIRSF" id="PIRSF016838">
    <property type="entry name" value="PafC"/>
    <property type="match status" value="1"/>
</dbReference>
<dbReference type="RefSeq" id="WP_023554120.1">
    <property type="nucleotide sequence ID" value="NZ_KI629782.1"/>
</dbReference>
<dbReference type="PROSITE" id="PS52050">
    <property type="entry name" value="WYL"/>
    <property type="match status" value="1"/>
</dbReference>
<evidence type="ECO:0000313" key="4">
    <source>
        <dbReference type="EMBL" id="EST55781.1"/>
    </source>
</evidence>
<dbReference type="InterPro" id="IPR026881">
    <property type="entry name" value="WYL_dom"/>
</dbReference>
<dbReference type="Pfam" id="PF13280">
    <property type="entry name" value="WYL"/>
    <property type="match status" value="1"/>
</dbReference>
<dbReference type="SUPFAM" id="SSF46785">
    <property type="entry name" value="Winged helix' DNA-binding domain"/>
    <property type="match status" value="1"/>
</dbReference>
<reference evidence="4 5" key="1">
    <citation type="journal article" date="2014" name="Genome Announc.">
        <title>Draft Genome Sequence of Brevibacillus panacihumi Strain W25, a Halotolerant Hydrocarbon-Degrading Bacterium.</title>
        <authorList>
            <person name="Wang X."/>
            <person name="Jin D."/>
            <person name="Zhou L."/>
            <person name="Wu L."/>
            <person name="An W."/>
            <person name="Chen Y."/>
            <person name="Zhao L."/>
        </authorList>
    </citation>
    <scope>NUCLEOTIDE SEQUENCE [LARGE SCALE GENOMIC DNA]</scope>
    <source>
        <strain evidence="4 5">W25</strain>
    </source>
</reference>
<dbReference type="OrthoDB" id="9815009at2"/>
<dbReference type="PANTHER" id="PTHR34580">
    <property type="match status" value="1"/>
</dbReference>
<dbReference type="Pfam" id="PF25583">
    <property type="entry name" value="WCX"/>
    <property type="match status" value="1"/>
</dbReference>
<dbReference type="Pfam" id="PF08279">
    <property type="entry name" value="HTH_11"/>
    <property type="match status" value="1"/>
</dbReference>
<feature type="domain" description="WCX" evidence="3">
    <location>
        <begin position="231"/>
        <end position="309"/>
    </location>
</feature>
<proteinExistence type="predicted"/>
<evidence type="ECO:0000259" key="1">
    <source>
        <dbReference type="Pfam" id="PF08279"/>
    </source>
</evidence>
<dbReference type="AlphaFoldDB" id="V6MB26"/>
<feature type="domain" description="WYL" evidence="2">
    <location>
        <begin position="139"/>
        <end position="200"/>
    </location>
</feature>
<organism evidence="4 5">
    <name type="scientific">Brevibacillus panacihumi W25</name>
    <dbReference type="NCBI Taxonomy" id="1408254"/>
    <lineage>
        <taxon>Bacteria</taxon>
        <taxon>Bacillati</taxon>
        <taxon>Bacillota</taxon>
        <taxon>Bacilli</taxon>
        <taxon>Bacillales</taxon>
        <taxon>Paenibacillaceae</taxon>
        <taxon>Brevibacillus</taxon>
    </lineage>
</organism>
<dbReference type="PATRIC" id="fig|1408254.3.peg.18"/>
<comment type="caution">
    <text evidence="4">The sequence shown here is derived from an EMBL/GenBank/DDBJ whole genome shotgun (WGS) entry which is preliminary data.</text>
</comment>
<dbReference type="InterPro" id="IPR028349">
    <property type="entry name" value="PafC-like"/>
</dbReference>
<gene>
    <name evidence="4" type="ORF">T458_00090</name>
</gene>
<dbReference type="PANTHER" id="PTHR34580:SF9">
    <property type="entry name" value="SLL5097 PROTEIN"/>
    <property type="match status" value="1"/>
</dbReference>
<dbReference type="InterPro" id="IPR051534">
    <property type="entry name" value="CBASS_pafABC_assoc_protein"/>
</dbReference>
<accession>V6MB26</accession>
<sequence>MNKAKLLFDLILYVNTKRRFTAQDVAHEFGISVRTAHRYLADIGDMGVPIYTEPGRGGGYRVLNNRTLPPTMFDEEEAFAVFFAFQALKYYQSLPFDIHIGSVFAKLYASLADDMKRKVDRLDSVLAFWNQKRSVSSPFLKEIMEAAIAHELLSIEYVSKSGNTVRKVAPVGIYAYDGFWYMPAFDPFYDQIRLFRTDRIVWMERTQQTFTQQIPLSDWLDRYTAQTPKKPVRIYVELTQEGLRQCRSQPWLEPHIVMVNPQQGYVETVIDQEDWDFVSDYFFQLGTAVKVIEPREMVDRIRKQAQELAHHYASDEM</sequence>
<dbReference type="InterPro" id="IPR013196">
    <property type="entry name" value="HTH_11"/>
</dbReference>
<keyword evidence="5" id="KW-1185">Reference proteome</keyword>
<evidence type="ECO:0000259" key="2">
    <source>
        <dbReference type="Pfam" id="PF13280"/>
    </source>
</evidence>
<dbReference type="InterPro" id="IPR036388">
    <property type="entry name" value="WH-like_DNA-bd_sf"/>
</dbReference>
<dbReference type="InterPro" id="IPR036390">
    <property type="entry name" value="WH_DNA-bd_sf"/>
</dbReference>
<evidence type="ECO:0000259" key="3">
    <source>
        <dbReference type="Pfam" id="PF25583"/>
    </source>
</evidence>
<evidence type="ECO:0000313" key="5">
    <source>
        <dbReference type="Proteomes" id="UP000017973"/>
    </source>
</evidence>
<name>V6MB26_9BACL</name>
<dbReference type="Proteomes" id="UP000017973">
    <property type="component" value="Unassembled WGS sequence"/>
</dbReference>
<dbReference type="EMBL" id="AYJU01000001">
    <property type="protein sequence ID" value="EST55781.1"/>
    <property type="molecule type" value="Genomic_DNA"/>
</dbReference>
<feature type="domain" description="Helix-turn-helix type 11" evidence="1">
    <location>
        <begin position="10"/>
        <end position="61"/>
    </location>
</feature>